<sequence>MEFLSFISNIITLNGHYDKALFVYGTPIFIAYEFFKFKTDIVANVKKDELFISIFNKNIKSYEPLVIEEMFYRYYKFYLSFEEILYCTKVTKPKLFISDLKACLSKGYVEFFKGEYCDSLRFKGKYKKVAQKNNFQFWCLTICFVLFYIVLSIIFLAPYEFLGLSEKEGRSFIILIIVIMVLIGVLSFMFVFPETKALFAYNRIMNKKIYKLRKSDKLENMTSEQIRDVINRCVQYKL</sequence>
<organism evidence="2 3">
    <name type="scientific">Phocoenobacter uteri</name>
    <dbReference type="NCBI Taxonomy" id="146806"/>
    <lineage>
        <taxon>Bacteria</taxon>
        <taxon>Pseudomonadati</taxon>
        <taxon>Pseudomonadota</taxon>
        <taxon>Gammaproteobacteria</taxon>
        <taxon>Pasteurellales</taxon>
        <taxon>Pasteurellaceae</taxon>
        <taxon>Phocoenobacter</taxon>
    </lineage>
</organism>
<dbReference type="RefSeq" id="WP_115315264.1">
    <property type="nucleotide sequence ID" value="NZ_LWIF01000001.1"/>
</dbReference>
<feature type="transmembrane region" description="Helical" evidence="1">
    <location>
        <begin position="171"/>
        <end position="192"/>
    </location>
</feature>
<name>A0A379C8W9_9PAST</name>
<accession>A0A379C8W9</accession>
<dbReference type="Proteomes" id="UP000255417">
    <property type="component" value="Unassembled WGS sequence"/>
</dbReference>
<keyword evidence="1" id="KW-0812">Transmembrane</keyword>
<keyword evidence="1" id="KW-0472">Membrane</keyword>
<dbReference type="AlphaFoldDB" id="A0A379C8W9"/>
<protein>
    <submittedName>
        <fullName evidence="2">Uncharacterized protein</fullName>
    </submittedName>
</protein>
<dbReference type="EMBL" id="UGTA01000001">
    <property type="protein sequence ID" value="SUB58753.1"/>
    <property type="molecule type" value="Genomic_DNA"/>
</dbReference>
<gene>
    <name evidence="2" type="ORF">NCTC12872_00721</name>
</gene>
<feature type="transmembrane region" description="Helical" evidence="1">
    <location>
        <begin position="135"/>
        <end position="159"/>
    </location>
</feature>
<proteinExistence type="predicted"/>
<evidence type="ECO:0000256" key="1">
    <source>
        <dbReference type="SAM" id="Phobius"/>
    </source>
</evidence>
<evidence type="ECO:0000313" key="2">
    <source>
        <dbReference type="EMBL" id="SUB58753.1"/>
    </source>
</evidence>
<keyword evidence="3" id="KW-1185">Reference proteome</keyword>
<keyword evidence="1" id="KW-1133">Transmembrane helix</keyword>
<reference evidence="2 3" key="1">
    <citation type="submission" date="2018-06" db="EMBL/GenBank/DDBJ databases">
        <authorList>
            <consortium name="Pathogen Informatics"/>
            <person name="Doyle S."/>
        </authorList>
    </citation>
    <scope>NUCLEOTIDE SEQUENCE [LARGE SCALE GENOMIC DNA]</scope>
    <source>
        <strain evidence="2 3">NCTC12872</strain>
    </source>
</reference>
<evidence type="ECO:0000313" key="3">
    <source>
        <dbReference type="Proteomes" id="UP000255417"/>
    </source>
</evidence>